<evidence type="ECO:0000313" key="3">
    <source>
        <dbReference type="Proteomes" id="UP001177670"/>
    </source>
</evidence>
<dbReference type="AlphaFoldDB" id="A0AA40GH85"/>
<gene>
    <name evidence="2" type="ORF">K0M31_002167</name>
</gene>
<protein>
    <recommendedName>
        <fullName evidence="4">Secreted protein</fullName>
    </recommendedName>
</protein>
<dbReference type="Proteomes" id="UP001177670">
    <property type="component" value="Unassembled WGS sequence"/>
</dbReference>
<name>A0AA40GH85_9HYME</name>
<feature type="signal peptide" evidence="1">
    <location>
        <begin position="1"/>
        <end position="23"/>
    </location>
</feature>
<keyword evidence="3" id="KW-1185">Reference proteome</keyword>
<comment type="caution">
    <text evidence="2">The sequence shown here is derived from an EMBL/GenBank/DDBJ whole genome shotgun (WGS) entry which is preliminary data.</text>
</comment>
<reference evidence="2" key="1">
    <citation type="submission" date="2021-10" db="EMBL/GenBank/DDBJ databases">
        <title>Melipona bicolor Genome sequencing and assembly.</title>
        <authorList>
            <person name="Araujo N.S."/>
            <person name="Arias M.C."/>
        </authorList>
    </citation>
    <scope>NUCLEOTIDE SEQUENCE</scope>
    <source>
        <strain evidence="2">USP_2M_L1-L4_2017</strain>
        <tissue evidence="2">Whole body</tissue>
    </source>
</reference>
<organism evidence="2 3">
    <name type="scientific">Melipona bicolor</name>
    <dbReference type="NCBI Taxonomy" id="60889"/>
    <lineage>
        <taxon>Eukaryota</taxon>
        <taxon>Metazoa</taxon>
        <taxon>Ecdysozoa</taxon>
        <taxon>Arthropoda</taxon>
        <taxon>Hexapoda</taxon>
        <taxon>Insecta</taxon>
        <taxon>Pterygota</taxon>
        <taxon>Neoptera</taxon>
        <taxon>Endopterygota</taxon>
        <taxon>Hymenoptera</taxon>
        <taxon>Apocrita</taxon>
        <taxon>Aculeata</taxon>
        <taxon>Apoidea</taxon>
        <taxon>Anthophila</taxon>
        <taxon>Apidae</taxon>
        <taxon>Melipona</taxon>
    </lineage>
</organism>
<evidence type="ECO:0000313" key="2">
    <source>
        <dbReference type="EMBL" id="KAK1137669.1"/>
    </source>
</evidence>
<evidence type="ECO:0000256" key="1">
    <source>
        <dbReference type="SAM" id="SignalP"/>
    </source>
</evidence>
<sequence length="176" mass="19571">MAGNLATILPLLLSLEAPGHSSGAMLARRDVSTPPPARNRVRANHLRDDCRKRRLRSLASLVGNSTSRVSAAWNTDPTKHAQGKIYWRRWLRQPEKKSRKLYCPGGATSFLRNMIFAQPTVRNCAPKQCGFTDPRPVRGFFGSSACKHDRRLSPVNGVVRAFRAPTAISGFDWSCN</sequence>
<keyword evidence="1" id="KW-0732">Signal</keyword>
<proteinExistence type="predicted"/>
<evidence type="ECO:0008006" key="4">
    <source>
        <dbReference type="Google" id="ProtNLM"/>
    </source>
</evidence>
<dbReference type="EMBL" id="JAHYIQ010000001">
    <property type="protein sequence ID" value="KAK1137669.1"/>
    <property type="molecule type" value="Genomic_DNA"/>
</dbReference>
<feature type="chain" id="PRO_5041344197" description="Secreted protein" evidence="1">
    <location>
        <begin position="24"/>
        <end position="176"/>
    </location>
</feature>
<accession>A0AA40GH85</accession>